<gene>
    <name evidence="3" type="ORF">GCM10011273_07010</name>
</gene>
<name>A0A918PXT3_9CAUL</name>
<organism evidence="3 4">
    <name type="scientific">Asticcacaulis endophyticus</name>
    <dbReference type="NCBI Taxonomy" id="1395890"/>
    <lineage>
        <taxon>Bacteria</taxon>
        <taxon>Pseudomonadati</taxon>
        <taxon>Pseudomonadota</taxon>
        <taxon>Alphaproteobacteria</taxon>
        <taxon>Caulobacterales</taxon>
        <taxon>Caulobacteraceae</taxon>
        <taxon>Asticcacaulis</taxon>
    </lineage>
</organism>
<dbReference type="InterPro" id="IPR012368">
    <property type="entry name" value="OxRdtase_Mopterin-bd_su_IorB"/>
</dbReference>
<dbReference type="Pfam" id="PF20256">
    <property type="entry name" value="MoCoBD_2"/>
    <property type="match status" value="2"/>
</dbReference>
<dbReference type="PROSITE" id="PS51318">
    <property type="entry name" value="TAT"/>
    <property type="match status" value="1"/>
</dbReference>
<keyword evidence="1" id="KW-0472">Membrane</keyword>
<dbReference type="PANTHER" id="PTHR47495:SF1">
    <property type="entry name" value="BLL3820 PROTEIN"/>
    <property type="match status" value="1"/>
</dbReference>
<dbReference type="GO" id="GO:0016491">
    <property type="term" value="F:oxidoreductase activity"/>
    <property type="evidence" value="ECO:0007669"/>
    <property type="project" value="InterPro"/>
</dbReference>
<evidence type="ECO:0000256" key="1">
    <source>
        <dbReference type="SAM" id="Phobius"/>
    </source>
</evidence>
<feature type="transmembrane region" description="Helical" evidence="1">
    <location>
        <begin position="12"/>
        <end position="30"/>
    </location>
</feature>
<evidence type="ECO:0000313" key="3">
    <source>
        <dbReference type="EMBL" id="GGZ24414.1"/>
    </source>
</evidence>
<dbReference type="Proteomes" id="UP000662572">
    <property type="component" value="Unassembled WGS sequence"/>
</dbReference>
<dbReference type="InterPro" id="IPR008274">
    <property type="entry name" value="AldOxase/xan_DH_MoCoBD1"/>
</dbReference>
<dbReference type="SMART" id="SM01008">
    <property type="entry name" value="Ald_Xan_dh_C"/>
    <property type="match status" value="1"/>
</dbReference>
<dbReference type="Pfam" id="PF02738">
    <property type="entry name" value="MoCoBD_1"/>
    <property type="match status" value="1"/>
</dbReference>
<dbReference type="Gene3D" id="3.90.1170.50">
    <property type="entry name" value="Aldehyde oxidase/xanthine dehydrogenase, a/b hammerhead"/>
    <property type="match status" value="1"/>
</dbReference>
<dbReference type="InterPro" id="IPR046867">
    <property type="entry name" value="AldOxase/xan_DH_MoCoBD2"/>
</dbReference>
<comment type="caution">
    <text evidence="3">The sequence shown here is derived from an EMBL/GenBank/DDBJ whole genome shotgun (WGS) entry which is preliminary data.</text>
</comment>
<feature type="domain" description="Aldehyde oxidase/xanthine dehydrogenase a/b hammerhead" evidence="2">
    <location>
        <begin position="203"/>
        <end position="290"/>
    </location>
</feature>
<evidence type="ECO:0000259" key="2">
    <source>
        <dbReference type="SMART" id="SM01008"/>
    </source>
</evidence>
<dbReference type="PANTHER" id="PTHR47495">
    <property type="entry name" value="ALDEHYDE DEHYDROGENASE"/>
    <property type="match status" value="1"/>
</dbReference>
<dbReference type="InterPro" id="IPR052516">
    <property type="entry name" value="N-heterocyclic_Hydroxylase"/>
</dbReference>
<dbReference type="AlphaFoldDB" id="A0A918PXT3"/>
<dbReference type="RefSeq" id="WP_189484967.1">
    <property type="nucleotide sequence ID" value="NZ_BMZB01000001.1"/>
</dbReference>
<dbReference type="PIRSF" id="PIRSF036389">
    <property type="entry name" value="IOR_B"/>
    <property type="match status" value="1"/>
</dbReference>
<protein>
    <submittedName>
        <fullName evidence="3">Isoquinoline 1-oxidoreductase subunit beta</fullName>
    </submittedName>
</protein>
<proteinExistence type="predicted"/>
<dbReference type="InterPro" id="IPR006311">
    <property type="entry name" value="TAT_signal"/>
</dbReference>
<keyword evidence="1" id="KW-0812">Transmembrane</keyword>
<dbReference type="EMBL" id="BMZB01000001">
    <property type="protein sequence ID" value="GGZ24414.1"/>
    <property type="molecule type" value="Genomic_DNA"/>
</dbReference>
<evidence type="ECO:0000313" key="4">
    <source>
        <dbReference type="Proteomes" id="UP000662572"/>
    </source>
</evidence>
<reference evidence="3" key="2">
    <citation type="submission" date="2020-09" db="EMBL/GenBank/DDBJ databases">
        <authorList>
            <person name="Sun Q."/>
            <person name="Kim S."/>
        </authorList>
    </citation>
    <scope>NUCLEOTIDE SEQUENCE</scope>
    <source>
        <strain evidence="3">KCTC 32296</strain>
    </source>
</reference>
<keyword evidence="1" id="KW-1133">Transmembrane helix</keyword>
<reference evidence="3" key="1">
    <citation type="journal article" date="2014" name="Int. J. Syst. Evol. Microbiol.">
        <title>Complete genome sequence of Corynebacterium casei LMG S-19264T (=DSM 44701T), isolated from a smear-ripened cheese.</title>
        <authorList>
            <consortium name="US DOE Joint Genome Institute (JGI-PGF)"/>
            <person name="Walter F."/>
            <person name="Albersmeier A."/>
            <person name="Kalinowski J."/>
            <person name="Ruckert C."/>
        </authorList>
    </citation>
    <scope>NUCLEOTIDE SEQUENCE</scope>
    <source>
        <strain evidence="3">KCTC 32296</strain>
    </source>
</reference>
<dbReference type="InterPro" id="IPR037165">
    <property type="entry name" value="AldOxase/xan_DH_Mopterin-bd_sf"/>
</dbReference>
<dbReference type="Gene3D" id="3.30.365.10">
    <property type="entry name" value="Aldehyde oxidase/xanthine dehydrogenase, molybdopterin binding domain"/>
    <property type="match status" value="3"/>
</dbReference>
<keyword evidence="4" id="KW-1185">Reference proteome</keyword>
<accession>A0A918PXT3</accession>
<sequence>MDDASFKPSRRLFLASGLATGSALVVGFGFDAVAASEGATRLGDYVAIAPDGVVTIRAKNPEIGQGIKTMLPMLIAEEMDVAWEQVRIETAPADEKRFGAQFAGGSMSTPMNYEPMRRVGAATRAVLIEAAAVVLKKPAAELTIEAGVVHHKASRTKVPYGKLVAAAAILKLPDPASVTLKPDSAFTIIGKSKGGYDSPAIVEGKPIFGIDVAVPGMKYAVFVKPPVYGAKLKSANIDVIKALKGVTHVFTLQGSGDFHSLQDGVAIVADKWWYAKAARDQLEIVWDDAVGSPHDSATYAAKAKELAKTKGASVASNGDTDAALSKAAKKIEAWYEAPFLAHVPMEPQNCTAKVTADGVEIWAPTQAPAWGRPHVAKALGISEDKITIHMIRCGGGFGRRLENDYMVEAAAIAQKAGVPVKLVWTREDDVAYDYFRPGNYHRFEAAIEGGKITAYKARAVTFARDGKVAQGAGIGPHDFVPLISPNYVLEQHLIETLIPTGYLRAPSSNALGFVHECFLDEIAGALNKDPFTLRQEIVEAAIASPRPVKDGERGPSYEPKRLKAVLETLRTRSGWDAAKSGNGIGYGVATYFSHRGYFAEVAKVKVDDDGNWKVLKVWVVGDVGRTIINPTGAANQVEGSVMDGIGEMMSEITFDKGRAVQSNFQDIPMIRMSQAPHIDLHFELSDNGPTGLGEPALPPVIPAVCNAIFAATGVRVRKLPLLPETIAKAART</sequence>
<dbReference type="SUPFAM" id="SSF56003">
    <property type="entry name" value="Molybdenum cofactor-binding domain"/>
    <property type="match status" value="2"/>
</dbReference>
<dbReference type="InterPro" id="IPR000674">
    <property type="entry name" value="Ald_Oxase/Xan_DH_a/b"/>
</dbReference>